<name>A0A7Y7X7G8_9PSED</name>
<proteinExistence type="predicted"/>
<dbReference type="InterPro" id="IPR001932">
    <property type="entry name" value="PPM-type_phosphatase-like_dom"/>
</dbReference>
<accession>A0A7Y7X7G8</accession>
<sequence>MRGNLQWRTLSGTLTADNRDAFAHIDQAHVGLYLIADGSSSHPYSGELAKALIAQLTLSFKSLPVVELNAQQLAATLLRVIANSRQTLREEHPVAACSYLLLCLLGETAFSIHEGDCCLGLIQPGGKVNWLSSVHCAPNWQGTLSHAEIARQPSRHRLTRCFSARRVSNPEINYWPVSPSQHWLLASDGFWASLSSEEQLTFMHGGDLPTPPSDDITYLSVVAPPT</sequence>
<dbReference type="EMBL" id="JACAQB010000002">
    <property type="protein sequence ID" value="NWB94416.1"/>
    <property type="molecule type" value="Genomic_DNA"/>
</dbReference>
<dbReference type="InterPro" id="IPR036457">
    <property type="entry name" value="PPM-type-like_dom_sf"/>
</dbReference>
<dbReference type="Gene3D" id="3.60.40.10">
    <property type="entry name" value="PPM-type phosphatase domain"/>
    <property type="match status" value="1"/>
</dbReference>
<protein>
    <submittedName>
        <fullName evidence="2">Protein phosphatase 2C domain-containing protein</fullName>
    </submittedName>
</protein>
<gene>
    <name evidence="2" type="ORF">HX882_00750</name>
</gene>
<organism evidence="2 3">
    <name type="scientific">Pseudomonas gingeri</name>
    <dbReference type="NCBI Taxonomy" id="117681"/>
    <lineage>
        <taxon>Bacteria</taxon>
        <taxon>Pseudomonadati</taxon>
        <taxon>Pseudomonadota</taxon>
        <taxon>Gammaproteobacteria</taxon>
        <taxon>Pseudomonadales</taxon>
        <taxon>Pseudomonadaceae</taxon>
        <taxon>Pseudomonas</taxon>
    </lineage>
</organism>
<dbReference type="Pfam" id="PF13672">
    <property type="entry name" value="PP2C_2"/>
    <property type="match status" value="1"/>
</dbReference>
<evidence type="ECO:0000313" key="3">
    <source>
        <dbReference type="Proteomes" id="UP000539985"/>
    </source>
</evidence>
<feature type="domain" description="PPM-type phosphatase" evidence="1">
    <location>
        <begin position="18"/>
        <end position="200"/>
    </location>
</feature>
<evidence type="ECO:0000313" key="2">
    <source>
        <dbReference type="EMBL" id="NWB94416.1"/>
    </source>
</evidence>
<dbReference type="Proteomes" id="UP000539985">
    <property type="component" value="Unassembled WGS sequence"/>
</dbReference>
<comment type="caution">
    <text evidence="2">The sequence shown here is derived from an EMBL/GenBank/DDBJ whole genome shotgun (WGS) entry which is preliminary data.</text>
</comment>
<evidence type="ECO:0000259" key="1">
    <source>
        <dbReference type="Pfam" id="PF13672"/>
    </source>
</evidence>
<dbReference type="AlphaFoldDB" id="A0A7Y7X7G8"/>
<reference evidence="2 3" key="1">
    <citation type="submission" date="2020-04" db="EMBL/GenBank/DDBJ databases">
        <title>Molecular characterization of pseudomonads from Agaricus bisporus reveal novel blotch 2 pathogens in Western Europe.</title>
        <authorList>
            <person name="Taparia T."/>
            <person name="Krijger M."/>
            <person name="Haynes E."/>
            <person name="Elpinstone J.G."/>
            <person name="Noble R."/>
            <person name="Van Der Wolf J."/>
        </authorList>
    </citation>
    <scope>NUCLEOTIDE SEQUENCE [LARGE SCALE GENOMIC DNA]</scope>
    <source>
        <strain evidence="2 3">H7001</strain>
    </source>
</reference>
<dbReference type="SUPFAM" id="SSF81606">
    <property type="entry name" value="PP2C-like"/>
    <property type="match status" value="1"/>
</dbReference>
<dbReference type="RefSeq" id="WP_177099463.1">
    <property type="nucleotide sequence ID" value="NZ_JACAQB010000002.1"/>
</dbReference>